<dbReference type="HOGENOM" id="CLU_1595223_0_0_1"/>
<feature type="region of interest" description="Disordered" evidence="1">
    <location>
        <begin position="1"/>
        <end position="29"/>
    </location>
</feature>
<evidence type="ECO:0000256" key="1">
    <source>
        <dbReference type="SAM" id="MobiDB-lite"/>
    </source>
</evidence>
<sequence>MCQATIRGHEARASGPQPPSLPQSHALPRPVSPPVVACTRIHPAQRPCPSSFHCHSPNRHPRVLNQILRLSLQSHSLTPRHLRPIGRAILCRLSRRTGGTRQRCTLLARPRLCMKYSSPGKTQCAKYYRKLGRTPSGQIPGRLSIRSWAPAGRSLIDLTGHSIQEGL</sequence>
<dbReference type="Proteomes" id="UP000027073">
    <property type="component" value="Unassembled WGS sequence"/>
</dbReference>
<protein>
    <submittedName>
        <fullName evidence="2">Uncharacterized protein</fullName>
    </submittedName>
</protein>
<evidence type="ECO:0000313" key="3">
    <source>
        <dbReference type="Proteomes" id="UP000027073"/>
    </source>
</evidence>
<name>A0A067NWH6_PLEO1</name>
<organism evidence="2 3">
    <name type="scientific">Pleurotus ostreatus (strain PC15)</name>
    <name type="common">Oyster mushroom</name>
    <dbReference type="NCBI Taxonomy" id="1137138"/>
    <lineage>
        <taxon>Eukaryota</taxon>
        <taxon>Fungi</taxon>
        <taxon>Dikarya</taxon>
        <taxon>Basidiomycota</taxon>
        <taxon>Agaricomycotina</taxon>
        <taxon>Agaricomycetes</taxon>
        <taxon>Agaricomycetidae</taxon>
        <taxon>Agaricales</taxon>
        <taxon>Pleurotineae</taxon>
        <taxon>Pleurotaceae</taxon>
        <taxon>Pleurotus</taxon>
    </lineage>
</organism>
<gene>
    <name evidence="2" type="ORF">PLEOSDRAFT_1088254</name>
</gene>
<dbReference type="InParanoid" id="A0A067NWH6"/>
<proteinExistence type="predicted"/>
<dbReference type="EMBL" id="KL198005">
    <property type="protein sequence ID" value="KDQ32408.1"/>
    <property type="molecule type" value="Genomic_DNA"/>
</dbReference>
<dbReference type="AlphaFoldDB" id="A0A067NWH6"/>
<accession>A0A067NWH6</accession>
<evidence type="ECO:0000313" key="2">
    <source>
        <dbReference type="EMBL" id="KDQ32408.1"/>
    </source>
</evidence>
<dbReference type="VEuPathDB" id="FungiDB:PLEOSDRAFT_1088254"/>
<reference evidence="3" key="1">
    <citation type="journal article" date="2014" name="Proc. Natl. Acad. Sci. U.S.A.">
        <title>Extensive sampling of basidiomycete genomes demonstrates inadequacy of the white-rot/brown-rot paradigm for wood decay fungi.</title>
        <authorList>
            <person name="Riley R."/>
            <person name="Salamov A.A."/>
            <person name="Brown D.W."/>
            <person name="Nagy L.G."/>
            <person name="Floudas D."/>
            <person name="Held B.W."/>
            <person name="Levasseur A."/>
            <person name="Lombard V."/>
            <person name="Morin E."/>
            <person name="Otillar R."/>
            <person name="Lindquist E.A."/>
            <person name="Sun H."/>
            <person name="LaButti K.M."/>
            <person name="Schmutz J."/>
            <person name="Jabbour D."/>
            <person name="Luo H."/>
            <person name="Baker S.E."/>
            <person name="Pisabarro A.G."/>
            <person name="Walton J.D."/>
            <person name="Blanchette R.A."/>
            <person name="Henrissat B."/>
            <person name="Martin F."/>
            <person name="Cullen D."/>
            <person name="Hibbett D.S."/>
            <person name="Grigoriev I.V."/>
        </authorList>
    </citation>
    <scope>NUCLEOTIDE SEQUENCE [LARGE SCALE GENOMIC DNA]</scope>
    <source>
        <strain evidence="3">PC15</strain>
    </source>
</reference>